<accession>A0A290QCV6</accession>
<dbReference type="EMBL" id="CP023344">
    <property type="protein sequence ID" value="ATC66087.1"/>
    <property type="molecule type" value="Genomic_DNA"/>
</dbReference>
<dbReference type="OrthoDB" id="193245at2"/>
<proteinExistence type="predicted"/>
<dbReference type="Gene3D" id="3.30.420.10">
    <property type="entry name" value="Ribonuclease H-like superfamily/Ribonuclease H"/>
    <property type="match status" value="1"/>
</dbReference>
<dbReference type="Pfam" id="PF13358">
    <property type="entry name" value="DDE_3"/>
    <property type="match status" value="1"/>
</dbReference>
<dbReference type="Proteomes" id="UP000217265">
    <property type="component" value="Chromosome"/>
</dbReference>
<dbReference type="AlphaFoldDB" id="A0A290QCV6"/>
<dbReference type="KEGG" id="vbh:CMV30_10135"/>
<dbReference type="RefSeq" id="WP_096057714.1">
    <property type="nucleotide sequence ID" value="NZ_CP023344.1"/>
</dbReference>
<dbReference type="InterPro" id="IPR036397">
    <property type="entry name" value="RNaseH_sf"/>
</dbReference>
<protein>
    <recommendedName>
        <fullName evidence="1">Tc1-like transposase DDE domain-containing protein</fullName>
    </recommendedName>
</protein>
<keyword evidence="3" id="KW-1185">Reference proteome</keyword>
<sequence>MERIRYGCGRSLITQADAQARFLPSHSPDLNLIEMMWSKVKDMLRKRPKLALI</sequence>
<organism evidence="2 3">
    <name type="scientific">Nibricoccus aquaticus</name>
    <dbReference type="NCBI Taxonomy" id="2576891"/>
    <lineage>
        <taxon>Bacteria</taxon>
        <taxon>Pseudomonadati</taxon>
        <taxon>Verrucomicrobiota</taxon>
        <taxon>Opitutia</taxon>
        <taxon>Opitutales</taxon>
        <taxon>Opitutaceae</taxon>
        <taxon>Nibricoccus</taxon>
    </lineage>
</organism>
<evidence type="ECO:0000313" key="2">
    <source>
        <dbReference type="EMBL" id="ATC66087.1"/>
    </source>
</evidence>
<evidence type="ECO:0000259" key="1">
    <source>
        <dbReference type="Pfam" id="PF13358"/>
    </source>
</evidence>
<feature type="domain" description="Tc1-like transposase DDE" evidence="1">
    <location>
        <begin position="15"/>
        <end position="47"/>
    </location>
</feature>
<dbReference type="InterPro" id="IPR038717">
    <property type="entry name" value="Tc1-like_DDE_dom"/>
</dbReference>
<dbReference type="GO" id="GO:0003676">
    <property type="term" value="F:nucleic acid binding"/>
    <property type="evidence" value="ECO:0007669"/>
    <property type="project" value="InterPro"/>
</dbReference>
<evidence type="ECO:0000313" key="3">
    <source>
        <dbReference type="Proteomes" id="UP000217265"/>
    </source>
</evidence>
<reference evidence="2 3" key="1">
    <citation type="submission" date="2017-09" db="EMBL/GenBank/DDBJ databases">
        <title>Complete genome sequence of Verrucomicrobial strain HZ-65, isolated from freshwater.</title>
        <authorList>
            <person name="Choi A."/>
        </authorList>
    </citation>
    <scope>NUCLEOTIDE SEQUENCE [LARGE SCALE GENOMIC DNA]</scope>
    <source>
        <strain evidence="2 3">HZ-65</strain>
    </source>
</reference>
<gene>
    <name evidence="2" type="ORF">CMV30_10135</name>
</gene>
<name>A0A290QCV6_9BACT</name>